<protein>
    <submittedName>
        <fullName evidence="11">Glycoside hydrolase, superfamily</fullName>
    </submittedName>
</protein>
<keyword evidence="2" id="KW-0819">tRNA processing</keyword>
<dbReference type="InterPro" id="IPR041036">
    <property type="entry name" value="GH5_C"/>
</dbReference>
<evidence type="ECO:0000256" key="3">
    <source>
        <dbReference type="ARBA" id="ARBA00022801"/>
    </source>
</evidence>
<dbReference type="InterPro" id="IPR013598">
    <property type="entry name" value="Exportin-1/Importin-b-like"/>
</dbReference>
<dbReference type="GeneID" id="63707892"/>
<feature type="compositionally biased region" description="Polar residues" evidence="6">
    <location>
        <begin position="572"/>
        <end position="594"/>
    </location>
</feature>
<gene>
    <name evidence="11" type="ORF">PGRI_048790</name>
</gene>
<keyword evidence="3 11" id="KW-0378">Hydrolase</keyword>
<dbReference type="GO" id="GO:1904462">
    <property type="term" value="P:ergosteryl 3-beta-D-glucoside catabolic process"/>
    <property type="evidence" value="ECO:0007669"/>
    <property type="project" value="TreeGrafter"/>
</dbReference>
<dbReference type="FunFam" id="3.20.20.80:FF:000131">
    <property type="entry name" value="Glycoside hydrolase superfamily"/>
    <property type="match status" value="1"/>
</dbReference>
<dbReference type="SUPFAM" id="SSF48371">
    <property type="entry name" value="ARM repeat"/>
    <property type="match status" value="1"/>
</dbReference>
<dbReference type="InterPro" id="IPR045478">
    <property type="entry name" value="Exportin-5_C"/>
</dbReference>
<keyword evidence="12" id="KW-1185">Reference proteome</keyword>
<dbReference type="Pfam" id="PF00150">
    <property type="entry name" value="Cellulase"/>
    <property type="match status" value="1"/>
</dbReference>
<name>A0A135LAK9_PENPA</name>
<dbReference type="Proteomes" id="UP000070168">
    <property type="component" value="Unassembled WGS sequence"/>
</dbReference>
<dbReference type="PANTHER" id="PTHR31308:SF5">
    <property type="entry name" value="ERGOSTERYL-BETA-GLUCOSIDASE"/>
    <property type="match status" value="1"/>
</dbReference>
<keyword evidence="4" id="KW-0326">Glycosidase</keyword>
<evidence type="ECO:0000256" key="6">
    <source>
        <dbReference type="SAM" id="MobiDB-lite"/>
    </source>
</evidence>
<dbReference type="InterPro" id="IPR013780">
    <property type="entry name" value="Glyco_hydro_b"/>
</dbReference>
<dbReference type="InterPro" id="IPR052066">
    <property type="entry name" value="Glycosphingolipid_Hydrolases"/>
</dbReference>
<feature type="region of interest" description="Disordered" evidence="6">
    <location>
        <begin position="554"/>
        <end position="619"/>
    </location>
</feature>
<dbReference type="STRING" id="5078.A0A135LAK9"/>
<evidence type="ECO:0000256" key="4">
    <source>
        <dbReference type="ARBA" id="ARBA00023295"/>
    </source>
</evidence>
<dbReference type="InterPro" id="IPR017853">
    <property type="entry name" value="GH"/>
</dbReference>
<dbReference type="InterPro" id="IPR001547">
    <property type="entry name" value="Glyco_hydro_5"/>
</dbReference>
<feature type="region of interest" description="Disordered" evidence="6">
    <location>
        <begin position="1880"/>
        <end position="1904"/>
    </location>
</feature>
<proteinExistence type="inferred from homology"/>
<evidence type="ECO:0000259" key="7">
    <source>
        <dbReference type="Pfam" id="PF00150"/>
    </source>
</evidence>
<dbReference type="SUPFAM" id="SSF51445">
    <property type="entry name" value="(Trans)glycosidases"/>
    <property type="match status" value="1"/>
</dbReference>
<dbReference type="Gene3D" id="1.25.10.10">
    <property type="entry name" value="Leucine-rich Repeat Variant"/>
    <property type="match status" value="1"/>
</dbReference>
<dbReference type="GO" id="GO:0050295">
    <property type="term" value="F:steryl-beta-glucosidase activity"/>
    <property type="evidence" value="ECO:0007669"/>
    <property type="project" value="TreeGrafter"/>
</dbReference>
<dbReference type="Pfam" id="PF18564">
    <property type="entry name" value="Glyco_hydro_5_C"/>
    <property type="match status" value="1"/>
</dbReference>
<evidence type="ECO:0000259" key="9">
    <source>
        <dbReference type="Pfam" id="PF18564"/>
    </source>
</evidence>
<evidence type="ECO:0000256" key="1">
    <source>
        <dbReference type="ARBA" id="ARBA00005641"/>
    </source>
</evidence>
<feature type="compositionally biased region" description="Polar residues" evidence="6">
    <location>
        <begin position="607"/>
        <end position="619"/>
    </location>
</feature>
<feature type="domain" description="Glycoside hydrolase family 5 C-terminal" evidence="9">
    <location>
        <begin position="633"/>
        <end position="722"/>
    </location>
</feature>
<organism evidence="11 12">
    <name type="scientific">Penicillium patulum</name>
    <name type="common">Penicillium griseofulvum</name>
    <dbReference type="NCBI Taxonomy" id="5078"/>
    <lineage>
        <taxon>Eukaryota</taxon>
        <taxon>Fungi</taxon>
        <taxon>Dikarya</taxon>
        <taxon>Ascomycota</taxon>
        <taxon>Pezizomycotina</taxon>
        <taxon>Eurotiomycetes</taxon>
        <taxon>Eurotiomycetidae</taxon>
        <taxon>Eurotiales</taxon>
        <taxon>Aspergillaceae</taxon>
        <taxon>Penicillium</taxon>
    </lineage>
</organism>
<dbReference type="GO" id="GO:0008033">
    <property type="term" value="P:tRNA processing"/>
    <property type="evidence" value="ECO:0007669"/>
    <property type="project" value="UniProtKB-KW"/>
</dbReference>
<dbReference type="GO" id="GO:0000272">
    <property type="term" value="P:polysaccharide catabolic process"/>
    <property type="evidence" value="ECO:0007669"/>
    <property type="project" value="InterPro"/>
</dbReference>
<accession>A0A135LAK9</accession>
<evidence type="ECO:0000259" key="10">
    <source>
        <dbReference type="Pfam" id="PF19273"/>
    </source>
</evidence>
<feature type="domain" description="Exportin-5 C-terminal" evidence="10">
    <location>
        <begin position="1185"/>
        <end position="2058"/>
    </location>
</feature>
<dbReference type="EMBL" id="LHQR01000069">
    <property type="protein sequence ID" value="KXG46023.1"/>
    <property type="molecule type" value="Genomic_DNA"/>
</dbReference>
<dbReference type="RefSeq" id="XP_040644559.1">
    <property type="nucleotide sequence ID" value="XM_040792592.1"/>
</dbReference>
<comment type="similarity">
    <text evidence="1">Belongs to the glycosyl hydrolase 5 (cellulase A) family.</text>
</comment>
<evidence type="ECO:0000313" key="12">
    <source>
        <dbReference type="Proteomes" id="UP000070168"/>
    </source>
</evidence>
<dbReference type="Gene3D" id="3.20.20.80">
    <property type="entry name" value="Glycosidases"/>
    <property type="match status" value="2"/>
</dbReference>
<sequence length="2112" mass="238740">MAPLRLKVDGQSFRDPHNREIILRGINVAGDAKYPKTPDVPSYIAEDFFDGDNVSFVGRPFSLEDAHDHFKRLRKWGYNTIRYIFTWEAIEHAGPGVYDHEWVAFTIEVLRIAKQYNFWVFMDPHQDVWSRFSGGSGAPMWTLYAAGLNPKTFKKTEAALVQNTYDIPAEFPKMIWSTNYTRLVCQTMFTLFWAGRDFAPKAVIDGMNIQDYLQKHFIDACAYLARRIHEAGDLDGEVVIGWESINEPNRGIIGVQDISVIPPEQQLQLGTSPTAFQAILTGSGKACEQTTWAFGNFGPYKTGMNLVDPAGEIAWLPADHDDTKYGWQRDPEWKLGECIWAQHGVWDPSTDTLLQKGYFSKNPRTGEPLDYERFTNSYFLDHYRAFKNAIRGIWSDAIMFCQPPVMEVPPDVKGTADDDTNMVHAIHFYDGLTLLTKHWNRLYNVDVIGVLRGKYLTPAFALKIGESAIRNCLRDQLKFLRDESRNYMGNHPVVFTEIGIPYDMDDKNAYKTGDYSSQTSAMDANHFALEGSTSNGFTLWVYAAQNDHEWGDQWNGEDLSINSRDDLELPAGSNTQSLDSRSPAYSESQSTGEESNIGPGNLKGALSTPSISSDCQPSLKQQQGYRAAEAYLRPSPTYVNGKLDSHVFDLKNCVFTLSLTAKGATTANAPTEIYLPEFHFPESAIAVSVSGGKWDIDVKDIQGVKVQHLRWWHAEGEQDIKIEGLKRKPGEFANPGGEGSGYVEQCQKGKILSPTSHQLSSASLPFRDLNLRQPTALQKYQFTASSLLNLEPPSPRKERVARADGRCGVRLLNTGQVQRPSSLTHPLPDYETRSTTVTPTPRVYIFYSILLQRVNEMAAEELSEGGMADIIRALQLIHNPTSSNEIRREASQFVESLKDSDAAARNGFLLASRMEHEAVVRYFGLTLLDHVLRQYNFTNPDEAKTLRMMILQLAENVRPEDPAYFRNKISQLWSEAAKKTWGLDWMDMDANLLQFWGASLVHKELVLAVLETLSEDVFFREDTASSLRGGELNRSLIEIFTPAGIVEQITGDKNVATIPRCGQEGWLVRICEFLDNCVQNISSSEQARDAAIKALATLRSALSWSVYKGVIASQVVPSIFRALPCQDDQVLLAAVEALHALYGRNTIGSEDSQELVCLVFESEYLVVLQRLYEWSIVGPDDVDDPKYLISKKLSEMVSYIAGCLEDAKFLISTRDRLNLPPFLQFMANIMQHQSLTVSIPCLHLWSRLLQNSKISNLDFVLEQTPQFLNICTQRLLRWESLPTESDDPTVQFLVEDIDTIPERHAFVGNYRRYCSSIIETITLKRPQEAVREILARVDTNLDNLYSGVQPFSMQTFTKSSIPLMRADAQFSVVEAVIKGYNKWVSAHGKAPQRDESKRMELEHAVENWATTLMQRSFEDPVLKQRVIKLAVDISSRALDNHPGFALKVLEHILMSRLPDQSEYPLYSEAVKELHALTSSELRRLAMRYADYFYTFYDLLEPKIKEITLANRIDDKLQMELTSILVIIMQRAINVDPYLRQNRLASFLQPIRDSWQDDQFRLNSSTFPGFCSMLGLENVGAYMQSKQAQKLADWSEVVLDNEGRLVQEEMTRKFQLLPLRSTKTMLAVSTDRVKKSSPAYATACEMWHELIPVILPTLLQLVRHAHAFHNPANWNMVEGMQPVVERILTDRFWQAGISIGSRDEFYARITSSKSTLEGFASSVRGKVRAVREACYSMLFSMSRMREHFYGFAELPGPLSEALFVDSPHLSSHQFSVLLNISRCLIDDCPVQFRSQFLPPMLSTLFTNIDRKVTTEWEIIEQRRNGISDGDLTTEMKSESVLRQLTYSAVIMVASLFDPQRGGKNSLTRPLYKNLNHLILTERDPPDPEGAESDPSAPQPTPNTSDSIRHFVLSSPAIFEPIMLFCTHALRMRDTRSGSIITRVIRSILQDFVPANDTQDTQTIATIREFICTDVLTACISSVHESYFVDMQKDLAQLIASIWCLYGFCSETPRAVFLSLPGISAEKVAQTESALHQTTSPRTQRALVLELLEPLRGISVAEQGKMLGSREERRKARSALQERYMTNEMETQQQTHRVDINDGPDLGGVADLFG</sequence>
<reference evidence="11 12" key="1">
    <citation type="journal article" date="2016" name="BMC Genomics">
        <title>Genome sequencing and secondary metabolism of the postharvest pathogen Penicillium griseofulvum.</title>
        <authorList>
            <person name="Banani H."/>
            <person name="Marcet-Houben M."/>
            <person name="Ballester A.R."/>
            <person name="Abbruscato P."/>
            <person name="Gonzalez-Candelas L."/>
            <person name="Gabaldon T."/>
            <person name="Spadaro D."/>
        </authorList>
    </citation>
    <scope>NUCLEOTIDE SEQUENCE [LARGE SCALE GENOMIC DNA]</scope>
    <source>
        <strain evidence="11 12">PG3</strain>
    </source>
</reference>
<dbReference type="Pfam" id="PF08389">
    <property type="entry name" value="Xpo1"/>
    <property type="match status" value="1"/>
</dbReference>
<dbReference type="InterPro" id="IPR016024">
    <property type="entry name" value="ARM-type_fold"/>
</dbReference>
<feature type="domain" description="Glycoside hydrolase family 5" evidence="7">
    <location>
        <begin position="65"/>
        <end position="129"/>
    </location>
</feature>
<feature type="domain" description="Exportin-1/Importin-beta-like" evidence="8">
    <location>
        <begin position="962"/>
        <end position="1138"/>
    </location>
</feature>
<dbReference type="Gene3D" id="2.60.40.1180">
    <property type="entry name" value="Golgi alpha-mannosidase II"/>
    <property type="match status" value="1"/>
</dbReference>
<dbReference type="Pfam" id="PF19273">
    <property type="entry name" value="Exportin-5"/>
    <property type="match status" value="1"/>
</dbReference>
<dbReference type="PANTHER" id="PTHR31308">
    <property type="match status" value="1"/>
</dbReference>
<comment type="function">
    <text evidence="5">tRNA nucleus export receptor which facilitates tRNA translocation across the nuclear pore complex. Involved in pre-tRNA splicing, probably by affecting the interaction of pre-tRNA with splicing endonuclease.</text>
</comment>
<evidence type="ECO:0000256" key="5">
    <source>
        <dbReference type="ARBA" id="ARBA00025147"/>
    </source>
</evidence>
<comment type="caution">
    <text evidence="11">The sequence shown here is derived from an EMBL/GenBank/DDBJ whole genome shotgun (WGS) entry which is preliminary data.</text>
</comment>
<dbReference type="InterPro" id="IPR011989">
    <property type="entry name" value="ARM-like"/>
</dbReference>
<dbReference type="FunFam" id="3.20.20.80:FF:000106">
    <property type="entry name" value="Glycosyl hydrolase, putative"/>
    <property type="match status" value="1"/>
</dbReference>
<evidence type="ECO:0000256" key="2">
    <source>
        <dbReference type="ARBA" id="ARBA00022694"/>
    </source>
</evidence>
<evidence type="ECO:0000313" key="11">
    <source>
        <dbReference type="EMBL" id="KXG46023.1"/>
    </source>
</evidence>
<evidence type="ECO:0000259" key="8">
    <source>
        <dbReference type="Pfam" id="PF08389"/>
    </source>
</evidence>
<dbReference type="OrthoDB" id="2215036at2759"/>